<protein>
    <submittedName>
        <fullName evidence="2">FAD/NAD(P)-binding protein</fullName>
    </submittedName>
</protein>
<dbReference type="PANTHER" id="PTHR38663:SF1">
    <property type="entry name" value="L-ORNITHINE N(5)-MONOOXYGENASE"/>
    <property type="match status" value="1"/>
</dbReference>
<feature type="region of interest" description="Disordered" evidence="1">
    <location>
        <begin position="1"/>
        <end position="33"/>
    </location>
</feature>
<gene>
    <name evidence="2" type="ORF">WCD41_19300</name>
</gene>
<sequence>MPTFVPEPHLLDSPRGRPWPVAATGPRAHDADPPARADVVVVGAGPAGLAVVSALWHQGVRDVVVVDPGARPAERFFRRIDALGQRVLRSPYEHHPGVEGFRDCELLDFARLHWGRLTAVERREIRMAQSGHRSVVPVDVFEAYCHHLAVSHHVTGRMYRATARSVDPGPDGVVVHTDRGRVATRFAVLCPGEERRPAPTSWWGGGPPPAGVGFWDEGVVHDGGPTVVVGAGLTAAHLVTGALEAGSRVRWVLRADQQRYQCADVNATFFRPEGRARFDGGDRARRLDLLRAQRRASIMFEFRPRLEAAEADGRLTLHRGREVSSVTTGRVALADGTAVTGDRVVLALGTVFAPGAGLLPDEVVAAADGWPDLDPRTVSYARAPRVLAVGAAAGMALGPSARNIDGHRLATARVATAVAEGLRRGHPLVPADVPVAAGA</sequence>
<proteinExistence type="predicted"/>
<evidence type="ECO:0000256" key="1">
    <source>
        <dbReference type="SAM" id="MobiDB-lite"/>
    </source>
</evidence>
<keyword evidence="3" id="KW-1185">Reference proteome</keyword>
<evidence type="ECO:0000313" key="2">
    <source>
        <dbReference type="EMBL" id="MEJ2888614.1"/>
    </source>
</evidence>
<organism evidence="2 3">
    <name type="scientific">Actinomycetospora aeridis</name>
    <dbReference type="NCBI Taxonomy" id="3129231"/>
    <lineage>
        <taxon>Bacteria</taxon>
        <taxon>Bacillati</taxon>
        <taxon>Actinomycetota</taxon>
        <taxon>Actinomycetes</taxon>
        <taxon>Pseudonocardiales</taxon>
        <taxon>Pseudonocardiaceae</taxon>
        <taxon>Actinomycetospora</taxon>
    </lineage>
</organism>
<accession>A0ABU8N9J3</accession>
<name>A0ABU8N9J3_9PSEU</name>
<dbReference type="Proteomes" id="UP001370100">
    <property type="component" value="Unassembled WGS sequence"/>
</dbReference>
<dbReference type="Gene3D" id="3.50.50.60">
    <property type="entry name" value="FAD/NAD(P)-binding domain"/>
    <property type="match status" value="2"/>
</dbReference>
<dbReference type="InterPro" id="IPR036188">
    <property type="entry name" value="FAD/NAD-bd_sf"/>
</dbReference>
<dbReference type="SUPFAM" id="SSF51905">
    <property type="entry name" value="FAD/NAD(P)-binding domain"/>
    <property type="match status" value="2"/>
</dbReference>
<dbReference type="PANTHER" id="PTHR38663">
    <property type="match status" value="1"/>
</dbReference>
<evidence type="ECO:0000313" key="3">
    <source>
        <dbReference type="Proteomes" id="UP001370100"/>
    </source>
</evidence>
<dbReference type="EMBL" id="JBBEGL010000005">
    <property type="protein sequence ID" value="MEJ2888614.1"/>
    <property type="molecule type" value="Genomic_DNA"/>
</dbReference>
<dbReference type="RefSeq" id="WP_337715342.1">
    <property type="nucleotide sequence ID" value="NZ_JBBEGL010000005.1"/>
</dbReference>
<comment type="caution">
    <text evidence="2">The sequence shown here is derived from an EMBL/GenBank/DDBJ whole genome shotgun (WGS) entry which is preliminary data.</text>
</comment>
<dbReference type="PRINTS" id="PR00411">
    <property type="entry name" value="PNDRDTASEI"/>
</dbReference>
<reference evidence="2 3" key="1">
    <citation type="submission" date="2024-03" db="EMBL/GenBank/DDBJ databases">
        <title>Actinomycetospora sp. OC33-EN06, a novel actinomycete isolated from wild orchid (Aerides multiflora).</title>
        <authorList>
            <person name="Suriyachadkun C."/>
        </authorList>
    </citation>
    <scope>NUCLEOTIDE SEQUENCE [LARGE SCALE GENOMIC DNA]</scope>
    <source>
        <strain evidence="2 3">OC33-EN06</strain>
    </source>
</reference>